<dbReference type="AlphaFoldDB" id="A0A1J5Q743"/>
<reference evidence="2" key="1">
    <citation type="submission" date="2016-10" db="EMBL/GenBank/DDBJ databases">
        <title>Sequence of Gallionella enrichment culture.</title>
        <authorList>
            <person name="Poehlein A."/>
            <person name="Muehling M."/>
            <person name="Daniel R."/>
        </authorList>
    </citation>
    <scope>NUCLEOTIDE SEQUENCE</scope>
</reference>
<dbReference type="InterPro" id="IPR019662">
    <property type="entry name" value="DUF2516"/>
</dbReference>
<proteinExistence type="predicted"/>
<name>A0A1J5Q743_9ZZZZ</name>
<keyword evidence="1" id="KW-0472">Membrane</keyword>
<feature type="transmembrane region" description="Helical" evidence="1">
    <location>
        <begin position="51"/>
        <end position="84"/>
    </location>
</feature>
<organism evidence="2">
    <name type="scientific">mine drainage metagenome</name>
    <dbReference type="NCBI Taxonomy" id="410659"/>
    <lineage>
        <taxon>unclassified sequences</taxon>
        <taxon>metagenomes</taxon>
        <taxon>ecological metagenomes</taxon>
    </lineage>
</organism>
<protein>
    <recommendedName>
        <fullName evidence="3">DUF2516 family protein</fullName>
    </recommendedName>
</protein>
<gene>
    <name evidence="2" type="ORF">GALL_387880</name>
</gene>
<dbReference type="Pfam" id="PF10724">
    <property type="entry name" value="DUF2516"/>
    <property type="match status" value="1"/>
</dbReference>
<accession>A0A1J5Q743</accession>
<comment type="caution">
    <text evidence="2">The sequence shown here is derived from an EMBL/GenBank/DDBJ whole genome shotgun (WGS) entry which is preliminary data.</text>
</comment>
<keyword evidence="1" id="KW-1133">Transmembrane helix</keyword>
<keyword evidence="1" id="KW-0812">Transmembrane</keyword>
<evidence type="ECO:0000256" key="1">
    <source>
        <dbReference type="SAM" id="Phobius"/>
    </source>
</evidence>
<sequence>MTPPFAQGASLIYNAISIAQWVILGIGLIHVIRTRADSYPATGKQTKKFWLIVLGVGLLLTLTIGGGLGLIGIAATVAGIVYLVDVKPAIEEILRRR</sequence>
<feature type="transmembrane region" description="Helical" evidence="1">
    <location>
        <begin position="12"/>
        <end position="31"/>
    </location>
</feature>
<evidence type="ECO:0008006" key="3">
    <source>
        <dbReference type="Google" id="ProtNLM"/>
    </source>
</evidence>
<dbReference type="EMBL" id="MLJW01001207">
    <property type="protein sequence ID" value="OIQ79478.1"/>
    <property type="molecule type" value="Genomic_DNA"/>
</dbReference>
<evidence type="ECO:0000313" key="2">
    <source>
        <dbReference type="EMBL" id="OIQ79478.1"/>
    </source>
</evidence>